<sequence>PDTVRNHLGFLTVISDVKTPWKAVSDERLNRGSPSYSRIESGGWSRQGGPVVKSKETNAVKAPAARLNSQISRAKRGHSFTRLSGRGLSRSSGTAFRVGITSSVPAIWQNRLLPLSGWELQKYTVRIPV</sequence>
<name>A0A6H5GTB2_9HEMI</name>
<gene>
    <name evidence="2" type="ORF">NTEN_LOCUS11847</name>
</gene>
<dbReference type="EMBL" id="CADCXU010017614">
    <property type="protein sequence ID" value="CAB0006370.1"/>
    <property type="molecule type" value="Genomic_DNA"/>
</dbReference>
<evidence type="ECO:0000313" key="2">
    <source>
        <dbReference type="EMBL" id="CAB0006370.1"/>
    </source>
</evidence>
<protein>
    <submittedName>
        <fullName evidence="2">Uncharacterized protein</fullName>
    </submittedName>
</protein>
<organism evidence="2 3">
    <name type="scientific">Nesidiocoris tenuis</name>
    <dbReference type="NCBI Taxonomy" id="355587"/>
    <lineage>
        <taxon>Eukaryota</taxon>
        <taxon>Metazoa</taxon>
        <taxon>Ecdysozoa</taxon>
        <taxon>Arthropoda</taxon>
        <taxon>Hexapoda</taxon>
        <taxon>Insecta</taxon>
        <taxon>Pterygota</taxon>
        <taxon>Neoptera</taxon>
        <taxon>Paraneoptera</taxon>
        <taxon>Hemiptera</taxon>
        <taxon>Heteroptera</taxon>
        <taxon>Panheteroptera</taxon>
        <taxon>Cimicomorpha</taxon>
        <taxon>Miridae</taxon>
        <taxon>Dicyphina</taxon>
        <taxon>Nesidiocoris</taxon>
    </lineage>
</organism>
<feature type="region of interest" description="Disordered" evidence="1">
    <location>
        <begin position="30"/>
        <end position="66"/>
    </location>
</feature>
<evidence type="ECO:0000313" key="3">
    <source>
        <dbReference type="Proteomes" id="UP000479000"/>
    </source>
</evidence>
<accession>A0A6H5GTB2</accession>
<feature type="non-terminal residue" evidence="2">
    <location>
        <position position="1"/>
    </location>
</feature>
<proteinExistence type="predicted"/>
<keyword evidence="3" id="KW-1185">Reference proteome</keyword>
<dbReference type="AlphaFoldDB" id="A0A6H5GTB2"/>
<evidence type="ECO:0000256" key="1">
    <source>
        <dbReference type="SAM" id="MobiDB-lite"/>
    </source>
</evidence>
<dbReference type="Proteomes" id="UP000479000">
    <property type="component" value="Unassembled WGS sequence"/>
</dbReference>
<reference evidence="2 3" key="1">
    <citation type="submission" date="2020-02" db="EMBL/GenBank/DDBJ databases">
        <authorList>
            <person name="Ferguson B K."/>
        </authorList>
    </citation>
    <scope>NUCLEOTIDE SEQUENCE [LARGE SCALE GENOMIC DNA]</scope>
</reference>